<feature type="region of interest" description="Disordered" evidence="1">
    <location>
        <begin position="90"/>
        <end position="119"/>
    </location>
</feature>
<organism evidence="2">
    <name type="scientific">Chlamydomonas euryale</name>
    <dbReference type="NCBI Taxonomy" id="1486919"/>
    <lineage>
        <taxon>Eukaryota</taxon>
        <taxon>Viridiplantae</taxon>
        <taxon>Chlorophyta</taxon>
        <taxon>core chlorophytes</taxon>
        <taxon>Chlorophyceae</taxon>
        <taxon>CS clade</taxon>
        <taxon>Chlamydomonadales</taxon>
        <taxon>Chlamydomonadaceae</taxon>
        <taxon>Chlamydomonas</taxon>
    </lineage>
</organism>
<evidence type="ECO:0000313" key="2">
    <source>
        <dbReference type="EMBL" id="CAD8286531.1"/>
    </source>
</evidence>
<name>A0A7R9V6J4_9CHLO</name>
<proteinExistence type="predicted"/>
<gene>
    <name evidence="2" type="ORF">CEUR00632_LOCUS6569</name>
</gene>
<evidence type="ECO:0000256" key="1">
    <source>
        <dbReference type="SAM" id="MobiDB-lite"/>
    </source>
</evidence>
<sequence length="119" mass="12207">MWPHVAAQQGEALVVAMAQQASVQYAIADPAVIAWLQGGLRQAMNVGGATPQQAFANMHAYLQQVYAHQMAPAPAAAMMAPVAPMQQAYGAQQQAAPVGPTPQGGGGGGGRRYSARSGH</sequence>
<accession>A0A7R9V6J4</accession>
<dbReference type="AlphaFoldDB" id="A0A7R9V6J4"/>
<protein>
    <submittedName>
        <fullName evidence="2">Uncharacterized protein</fullName>
    </submittedName>
</protein>
<feature type="compositionally biased region" description="Gly residues" evidence="1">
    <location>
        <begin position="102"/>
        <end position="111"/>
    </location>
</feature>
<dbReference type="EMBL" id="HBEC01014238">
    <property type="protein sequence ID" value="CAD8286531.1"/>
    <property type="molecule type" value="Transcribed_RNA"/>
</dbReference>
<reference evidence="2" key="1">
    <citation type="submission" date="2021-01" db="EMBL/GenBank/DDBJ databases">
        <authorList>
            <person name="Corre E."/>
            <person name="Pelletier E."/>
            <person name="Niang G."/>
            <person name="Scheremetjew M."/>
            <person name="Finn R."/>
            <person name="Kale V."/>
            <person name="Holt S."/>
            <person name="Cochrane G."/>
            <person name="Meng A."/>
            <person name="Brown T."/>
            <person name="Cohen L."/>
        </authorList>
    </citation>
    <scope>NUCLEOTIDE SEQUENCE</scope>
    <source>
        <strain evidence="2">CCMP219</strain>
    </source>
</reference>